<proteinExistence type="predicted"/>
<feature type="compositionally biased region" description="Low complexity" evidence="1">
    <location>
        <begin position="64"/>
        <end position="76"/>
    </location>
</feature>
<feature type="region of interest" description="Disordered" evidence="1">
    <location>
        <begin position="56"/>
        <end position="86"/>
    </location>
</feature>
<feature type="chain" id="PRO_5043511439" description="Secreted protein" evidence="2">
    <location>
        <begin position="19"/>
        <end position="86"/>
    </location>
</feature>
<evidence type="ECO:0000256" key="1">
    <source>
        <dbReference type="SAM" id="MobiDB-lite"/>
    </source>
</evidence>
<comment type="caution">
    <text evidence="3">The sequence shown here is derived from an EMBL/GenBank/DDBJ whole genome shotgun (WGS) entry which is preliminary data.</text>
</comment>
<evidence type="ECO:0000313" key="4">
    <source>
        <dbReference type="Proteomes" id="UP000254626"/>
    </source>
</evidence>
<organism evidence="3 4">
    <name type="scientific">Vibrio fluvialis</name>
    <dbReference type="NCBI Taxonomy" id="676"/>
    <lineage>
        <taxon>Bacteria</taxon>
        <taxon>Pseudomonadati</taxon>
        <taxon>Pseudomonadota</taxon>
        <taxon>Gammaproteobacteria</taxon>
        <taxon>Vibrionales</taxon>
        <taxon>Vibrionaceae</taxon>
        <taxon>Vibrio</taxon>
    </lineage>
</organism>
<evidence type="ECO:0008006" key="5">
    <source>
        <dbReference type="Google" id="ProtNLM"/>
    </source>
</evidence>
<feature type="signal peptide" evidence="2">
    <location>
        <begin position="1"/>
        <end position="18"/>
    </location>
</feature>
<sequence>MKIIFASLLMLATSQANATAQPDDERLIAALIERGVICQGLTAEQQQQALNIYLNKKHNKKNPNNKNTGSSSNPNPTEHCISPDSE</sequence>
<keyword evidence="2" id="KW-0732">Signal</keyword>
<gene>
    <name evidence="3" type="ORF">NCTC11327_03114</name>
</gene>
<protein>
    <recommendedName>
        <fullName evidence="5">Secreted protein</fullName>
    </recommendedName>
</protein>
<dbReference type="AlphaFoldDB" id="A0AAX2LW79"/>
<evidence type="ECO:0000256" key="2">
    <source>
        <dbReference type="SAM" id="SignalP"/>
    </source>
</evidence>
<reference evidence="3 4" key="1">
    <citation type="submission" date="2018-06" db="EMBL/GenBank/DDBJ databases">
        <authorList>
            <consortium name="Pathogen Informatics"/>
            <person name="Doyle S."/>
        </authorList>
    </citation>
    <scope>NUCLEOTIDE SEQUENCE [LARGE SCALE GENOMIC DNA]</scope>
    <source>
        <strain evidence="3 4">NCTC11327</strain>
    </source>
</reference>
<name>A0AAX2LW79_VIBFL</name>
<dbReference type="GeneID" id="29383655"/>
<dbReference type="EMBL" id="UHIP01000002">
    <property type="protein sequence ID" value="SUQ26254.1"/>
    <property type="molecule type" value="Genomic_DNA"/>
</dbReference>
<dbReference type="RefSeq" id="WP_020328200.1">
    <property type="nucleotide sequence ID" value="NZ_AP028129.1"/>
</dbReference>
<dbReference type="Proteomes" id="UP000254626">
    <property type="component" value="Unassembled WGS sequence"/>
</dbReference>
<accession>A0AAX2LW79</accession>
<evidence type="ECO:0000313" key="3">
    <source>
        <dbReference type="EMBL" id="SUQ26254.1"/>
    </source>
</evidence>